<protein>
    <recommendedName>
        <fullName evidence="3">Beta-ketoacyl synthase-like protein</fullName>
    </recommendedName>
</protein>
<dbReference type="AlphaFoldDB" id="A0A2H9VMK1"/>
<evidence type="ECO:0008006" key="3">
    <source>
        <dbReference type="Google" id="ProtNLM"/>
    </source>
</evidence>
<dbReference type="RefSeq" id="WP_100341889.1">
    <property type="nucleotide sequence ID" value="NZ_PGFJ01000002.1"/>
</dbReference>
<reference evidence="1 2" key="1">
    <citation type="submission" date="2017-11" db="EMBL/GenBank/DDBJ databases">
        <title>Genomic Encyclopedia of Archaeal and Bacterial Type Strains, Phase II (KMG-II): From Individual Species to Whole Genera.</title>
        <authorList>
            <person name="Goeker M."/>
        </authorList>
    </citation>
    <scope>NUCLEOTIDE SEQUENCE [LARGE SCALE GENOMIC DNA]</scope>
    <source>
        <strain evidence="1 2">DSM 28175</strain>
    </source>
</reference>
<dbReference type="OrthoDB" id="1071350at2"/>
<keyword evidence="2" id="KW-1185">Reference proteome</keyword>
<evidence type="ECO:0000313" key="1">
    <source>
        <dbReference type="EMBL" id="PJJ79560.1"/>
    </source>
</evidence>
<evidence type="ECO:0000313" key="2">
    <source>
        <dbReference type="Proteomes" id="UP000242687"/>
    </source>
</evidence>
<dbReference type="Proteomes" id="UP000242687">
    <property type="component" value="Unassembled WGS sequence"/>
</dbReference>
<comment type="caution">
    <text evidence="1">The sequence shown here is derived from an EMBL/GenBank/DDBJ whole genome shotgun (WGS) entry which is preliminary data.</text>
</comment>
<proteinExistence type="predicted"/>
<dbReference type="EMBL" id="PGFJ01000002">
    <property type="protein sequence ID" value="PJJ79560.1"/>
    <property type="molecule type" value="Genomic_DNA"/>
</dbReference>
<organism evidence="1 2">
    <name type="scientific">Mucilaginibacter auburnensis</name>
    <dbReference type="NCBI Taxonomy" id="1457233"/>
    <lineage>
        <taxon>Bacteria</taxon>
        <taxon>Pseudomonadati</taxon>
        <taxon>Bacteroidota</taxon>
        <taxon>Sphingobacteriia</taxon>
        <taxon>Sphingobacteriales</taxon>
        <taxon>Sphingobacteriaceae</taxon>
        <taxon>Mucilaginibacter</taxon>
    </lineage>
</organism>
<sequence length="207" mass="23031">MDINNYITSSCSISNGAVAKNRESVFAHEASTPSDFLLSVYQNFNLSYPKFYKMDVLSKLGWLAGEVLLMDGFDREAYQSNEVGIVLANANSSLDSDIRYMNSVADIPSPALFVYTLPNIMIAEISIRNKFKGEGGFFISSKFDAAFIQQYVANLLNNNKLKCCICGWVDILADDYKAVLYLVEKTQTENAVLFSASHMDSIFDAVK</sequence>
<name>A0A2H9VMK1_9SPHI</name>
<gene>
    <name evidence="1" type="ORF">CLV57_2694</name>
</gene>
<accession>A0A2H9VMK1</accession>